<feature type="coiled-coil region" evidence="10">
    <location>
        <begin position="251"/>
        <end position="286"/>
    </location>
</feature>
<evidence type="ECO:0000256" key="3">
    <source>
        <dbReference type="ARBA" id="ARBA00020819"/>
    </source>
</evidence>
<comment type="caution">
    <text evidence="12">The sequence shown here is derived from an EMBL/GenBank/DDBJ whole genome shotgun (WGS) entry which is preliminary data.</text>
</comment>
<sequence length="1126" mass="125398">MQKKKQSKFSLLGLTAGGILLVTVLLFFALKDDNLRKAAEDQTSQVTYALVNEDKGAKFENRQYILGRDFVTLINNDLDHNWQTTTRSVAEAGIIDGQFDAVIYIPQNFSERLLDLQSIAPDQAVVDYQVSEGQNELTNQAVQIKVDSILKEFNQRIVQMYFSSIVGNISEAQRNVNTIVRGDKETHTSLANNIQSPFKELPGNFSSVLDVSSILDADNKRFIAEQKSFVDSFQQLLDTNNEGLNSSSESLEKNKETVDQFTEDVNKKIEESIQQFNDQVELQKKQLAAQWDNDLTNYQAQFDGLNHSLIQQMNNFYQSDSTTKKNTGVLADFYGQAAYFQENQTARMDEIKNEIDQLKQQVESLKELRTKIAETYYADGNKTPDDSTLEDTKQAILNLTDLTSSQNSSNLKDQYLQVLNGKINTINNNELRTWLDLLVSNGKLSDSEANRYKQELSVIEEYAEDYGVSFSTGTNFKYLTTAGEVPHANPVEVEQACIVAINPRTIKSLDLVSVSNVEIKDLGALAATVKSILDNELSQYDYETTVTAGPPNSLSISVASKPGGTTPISDLPKQIGVNISPTIQWTLSDTELKEAFVELEYSWRVNGAEQNKGYYASFADKNQPLVEDLPSIFAQFETLGGSAQQIMTLFADPNQQGDLPGFLALIQDPANIGRPLEELATSESIYNSYDNITDEAKKKLIQDSLVKEYRAGGDKLYKQVDQQIKELRQTIGTEKNAENETNTLYSTLHFMMLPEMLNNEANKLNQWFNSANEQIAATYGSWKEAEKIQTESIINEENPHPESGDTKPIADATASVSDTMKALVETAKNSAESTNKSAAEVEDVGSKIEDITKTTKDVQGNADKVLNNLDKVVADANKKDSTNDIYSKNFDKVLTNTRQGGADNQKVFNFLASPMNTIGEFGENRTISAVPYYLTFIGTIVALFVGYGLSSSLFERKLRDHDFFVTQSRLWKNTPNALRTLIISMIIAIFVSGITAWIVTVNSTLGWFSYTFLVFLISLLLTTALARQFGRVGLFIVGLLFGFYLMMTPLLGMTTTPGSVIHFIFRISPMQNIENGYTALLNGLSIGWGTYLFLIVLTLVSLGLNFFVSVSKDTLGEPLGQVIDHE</sequence>
<dbReference type="PANTHER" id="PTHR43077">
    <property type="entry name" value="TRANSPORT PERMEASE YVFS-RELATED"/>
    <property type="match status" value="1"/>
</dbReference>
<evidence type="ECO:0000256" key="11">
    <source>
        <dbReference type="SAM" id="Phobius"/>
    </source>
</evidence>
<keyword evidence="4" id="KW-1003">Cell membrane</keyword>
<feature type="transmembrane region" description="Helical" evidence="11">
    <location>
        <begin position="1032"/>
        <end position="1065"/>
    </location>
</feature>
<dbReference type="GO" id="GO:0055085">
    <property type="term" value="P:transmembrane transport"/>
    <property type="evidence" value="ECO:0007669"/>
    <property type="project" value="InterPro"/>
</dbReference>
<feature type="transmembrane region" description="Helical" evidence="11">
    <location>
        <begin position="1005"/>
        <end position="1025"/>
    </location>
</feature>
<evidence type="ECO:0000313" key="15">
    <source>
        <dbReference type="Proteomes" id="UP000014148"/>
    </source>
</evidence>
<reference evidence="13 15" key="2">
    <citation type="submission" date="2013-03" db="EMBL/GenBank/DDBJ databases">
        <title>The Genome Sequence of Enterococcus malodoratus ATCC_43197 (PacBio/Illumina hybrid assembly).</title>
        <authorList>
            <consortium name="The Broad Institute Genomics Platform"/>
            <consortium name="The Broad Institute Genome Sequencing Center for Infectious Disease"/>
            <person name="Earl A."/>
            <person name="Russ C."/>
            <person name="Gilmore M."/>
            <person name="Surin D."/>
            <person name="Walker B."/>
            <person name="Young S."/>
            <person name="Zeng Q."/>
            <person name="Gargeya S."/>
            <person name="Fitzgerald M."/>
            <person name="Haas B."/>
            <person name="Abouelleil A."/>
            <person name="Allen A.W."/>
            <person name="Alvarado L."/>
            <person name="Arachchi H.M."/>
            <person name="Berlin A.M."/>
            <person name="Chapman S.B."/>
            <person name="Gainer-Dewar J."/>
            <person name="Goldberg J."/>
            <person name="Griggs A."/>
            <person name="Gujja S."/>
            <person name="Hansen M."/>
            <person name="Howarth C."/>
            <person name="Imamovic A."/>
            <person name="Ireland A."/>
            <person name="Larimer J."/>
            <person name="McCowan C."/>
            <person name="Murphy C."/>
            <person name="Pearson M."/>
            <person name="Poon T.W."/>
            <person name="Priest M."/>
            <person name="Roberts A."/>
            <person name="Saif S."/>
            <person name="Shea T."/>
            <person name="Sisk P."/>
            <person name="Sykes S."/>
            <person name="Wortman J."/>
            <person name="Nusbaum C."/>
            <person name="Birren B."/>
        </authorList>
    </citation>
    <scope>NUCLEOTIDE SEQUENCE [LARGE SCALE GENOMIC DNA]</scope>
    <source>
        <strain evidence="13 15">ATCC 43197</strain>
    </source>
</reference>
<feature type="transmembrane region" description="Helical" evidence="11">
    <location>
        <begin position="9"/>
        <end position="30"/>
    </location>
</feature>
<keyword evidence="8 11" id="KW-0472">Membrane</keyword>
<dbReference type="RefSeq" id="WP_010742511.1">
    <property type="nucleotide sequence ID" value="NZ_KB946251.1"/>
</dbReference>
<dbReference type="PATRIC" id="fig|1158601.3.peg.3705"/>
<dbReference type="InterPro" id="IPR000515">
    <property type="entry name" value="MetI-like"/>
</dbReference>
<keyword evidence="5 11" id="KW-0812">Transmembrane</keyword>
<name>R2QWL6_9ENTE</name>
<evidence type="ECO:0000256" key="4">
    <source>
        <dbReference type="ARBA" id="ARBA00022475"/>
    </source>
</evidence>
<keyword evidence="6 11" id="KW-1133">Transmembrane helix</keyword>
<keyword evidence="15" id="KW-1185">Reference proteome</keyword>
<evidence type="ECO:0000256" key="7">
    <source>
        <dbReference type="ARBA" id="ARBA00023026"/>
    </source>
</evidence>
<gene>
    <name evidence="13" type="ORF">I585_02920</name>
    <name evidence="12" type="ORF">UAI_03735</name>
</gene>
<feature type="transmembrane region" description="Helical" evidence="11">
    <location>
        <begin position="977"/>
        <end position="999"/>
    </location>
</feature>
<feature type="transmembrane region" description="Helical" evidence="11">
    <location>
        <begin position="930"/>
        <end position="949"/>
    </location>
</feature>
<dbReference type="eggNOG" id="COG1511">
    <property type="taxonomic scope" value="Bacteria"/>
</dbReference>
<dbReference type="Gene3D" id="3.40.1710.10">
    <property type="entry name" value="abc type-2 transporter like domain"/>
    <property type="match status" value="1"/>
</dbReference>
<dbReference type="EMBL" id="AJAK01000028">
    <property type="protein sequence ID" value="EOH72851.1"/>
    <property type="molecule type" value="Genomic_DNA"/>
</dbReference>
<dbReference type="CDD" id="cd06261">
    <property type="entry name" value="TM_PBP2"/>
    <property type="match status" value="1"/>
</dbReference>
<comment type="subunit">
    <text evidence="9">Homodimer. Interacts with EssB.</text>
</comment>
<evidence type="ECO:0000313" key="12">
    <source>
        <dbReference type="EMBL" id="EOH72851.1"/>
    </source>
</evidence>
<evidence type="ECO:0000256" key="2">
    <source>
        <dbReference type="ARBA" id="ARBA00008338"/>
    </source>
</evidence>
<dbReference type="NCBIfam" id="TIGR03929">
    <property type="entry name" value="T7_esaA_Nterm"/>
    <property type="match status" value="1"/>
</dbReference>
<dbReference type="InterPro" id="IPR051328">
    <property type="entry name" value="T7SS_ABC-Transporter"/>
</dbReference>
<dbReference type="InterPro" id="IPR023838">
    <property type="entry name" value="T7SS_EsaA"/>
</dbReference>
<feature type="coiled-coil region" evidence="10">
    <location>
        <begin position="341"/>
        <end position="375"/>
    </location>
</feature>
<keyword evidence="10" id="KW-0175">Coiled coil</keyword>
<feature type="transmembrane region" description="Helical" evidence="11">
    <location>
        <begin position="1085"/>
        <end position="1108"/>
    </location>
</feature>
<dbReference type="AlphaFoldDB" id="R2QWL6"/>
<dbReference type="Proteomes" id="UP000014148">
    <property type="component" value="Unassembled WGS sequence"/>
</dbReference>
<organism evidence="12 14">
    <name type="scientific">Enterococcus malodoratus ATCC 43197</name>
    <dbReference type="NCBI Taxonomy" id="1158601"/>
    <lineage>
        <taxon>Bacteria</taxon>
        <taxon>Bacillati</taxon>
        <taxon>Bacillota</taxon>
        <taxon>Bacilli</taxon>
        <taxon>Lactobacillales</taxon>
        <taxon>Enterococcaceae</taxon>
        <taxon>Enterococcus</taxon>
    </lineage>
</organism>
<evidence type="ECO:0000256" key="9">
    <source>
        <dbReference type="ARBA" id="ARBA00046722"/>
    </source>
</evidence>
<evidence type="ECO:0000313" key="14">
    <source>
        <dbReference type="Proteomes" id="UP000013783"/>
    </source>
</evidence>
<comment type="subcellular location">
    <subcellularLocation>
        <location evidence="1">Cell membrane</location>
        <topology evidence="1">Multi-pass membrane protein</topology>
    </subcellularLocation>
</comment>
<dbReference type="OrthoDB" id="4974788at2"/>
<protein>
    <recommendedName>
        <fullName evidence="3">Type VII secretion system accessory factor EsaA</fullName>
    </recommendedName>
</protein>
<accession>R2QWL6</accession>
<evidence type="ECO:0000313" key="13">
    <source>
        <dbReference type="EMBL" id="EOT67399.1"/>
    </source>
</evidence>
<evidence type="ECO:0000256" key="10">
    <source>
        <dbReference type="SAM" id="Coils"/>
    </source>
</evidence>
<keyword evidence="7" id="KW-0843">Virulence</keyword>
<reference evidence="12 14" key="1">
    <citation type="submission" date="2013-02" db="EMBL/GenBank/DDBJ databases">
        <title>The Genome Sequence of Enterococcus malodoratus ATCC_43197.</title>
        <authorList>
            <consortium name="The Broad Institute Genome Sequencing Platform"/>
            <consortium name="The Broad Institute Genome Sequencing Center for Infectious Disease"/>
            <person name="Earl A.M."/>
            <person name="Gilmore M.S."/>
            <person name="Lebreton F."/>
            <person name="Walker B."/>
            <person name="Young S.K."/>
            <person name="Zeng Q."/>
            <person name="Gargeya S."/>
            <person name="Fitzgerald M."/>
            <person name="Haas B."/>
            <person name="Abouelleil A."/>
            <person name="Alvarado L."/>
            <person name="Arachchi H.M."/>
            <person name="Berlin A.M."/>
            <person name="Chapman S.B."/>
            <person name="Dewar J."/>
            <person name="Goldberg J."/>
            <person name="Griggs A."/>
            <person name="Gujja S."/>
            <person name="Hansen M."/>
            <person name="Howarth C."/>
            <person name="Imamovic A."/>
            <person name="Larimer J."/>
            <person name="McCowan C."/>
            <person name="Murphy C."/>
            <person name="Neiman D."/>
            <person name="Pearson M."/>
            <person name="Priest M."/>
            <person name="Roberts A."/>
            <person name="Saif S."/>
            <person name="Shea T."/>
            <person name="Sisk P."/>
            <person name="Sykes S."/>
            <person name="Wortman J."/>
            <person name="Nusbaum C."/>
            <person name="Birren B."/>
        </authorList>
    </citation>
    <scope>NUCLEOTIDE SEQUENCE [LARGE SCALE GENOMIC DNA]</scope>
    <source>
        <strain evidence="12 14">ATCC 43197</strain>
    </source>
</reference>
<evidence type="ECO:0000256" key="6">
    <source>
        <dbReference type="ARBA" id="ARBA00022989"/>
    </source>
</evidence>
<comment type="similarity">
    <text evidence="2">Belongs to the EsaA family.</text>
</comment>
<dbReference type="STRING" id="71451.RV07_GL003312"/>
<dbReference type="GO" id="GO:0005886">
    <property type="term" value="C:plasma membrane"/>
    <property type="evidence" value="ECO:0007669"/>
    <property type="project" value="UniProtKB-SubCell"/>
</dbReference>
<evidence type="ECO:0000256" key="5">
    <source>
        <dbReference type="ARBA" id="ARBA00022692"/>
    </source>
</evidence>
<dbReference type="EMBL" id="ASWA01000003">
    <property type="protein sequence ID" value="EOT67399.1"/>
    <property type="molecule type" value="Genomic_DNA"/>
</dbReference>
<proteinExistence type="inferred from homology"/>
<dbReference type="PANTHER" id="PTHR43077:SF10">
    <property type="entry name" value="TRANSPORT PERMEASE PROTEIN"/>
    <property type="match status" value="1"/>
</dbReference>
<dbReference type="Proteomes" id="UP000013783">
    <property type="component" value="Unassembled WGS sequence"/>
</dbReference>
<evidence type="ECO:0000256" key="1">
    <source>
        <dbReference type="ARBA" id="ARBA00004651"/>
    </source>
</evidence>
<evidence type="ECO:0000256" key="8">
    <source>
        <dbReference type="ARBA" id="ARBA00023136"/>
    </source>
</evidence>